<keyword evidence="5" id="KW-0378">Hydrolase</keyword>
<dbReference type="GO" id="GO:0000160">
    <property type="term" value="P:phosphorelay signal transduction system"/>
    <property type="evidence" value="ECO:0007669"/>
    <property type="project" value="InterPro"/>
</dbReference>
<dbReference type="GO" id="GO:0016787">
    <property type="term" value="F:hydrolase activity"/>
    <property type="evidence" value="ECO:0007669"/>
    <property type="project" value="UniProtKB-KW"/>
</dbReference>
<gene>
    <name evidence="5" type="ORF">TcarDRAFT_0870</name>
</gene>
<dbReference type="InterPro" id="IPR001789">
    <property type="entry name" value="Sig_transdc_resp-reg_receiver"/>
</dbReference>
<dbReference type="Proteomes" id="UP000005139">
    <property type="component" value="Unassembled WGS sequence"/>
</dbReference>
<feature type="coiled-coil region" evidence="2">
    <location>
        <begin position="121"/>
        <end position="162"/>
    </location>
</feature>
<dbReference type="InterPro" id="IPR006675">
    <property type="entry name" value="HDIG_dom"/>
</dbReference>
<evidence type="ECO:0000256" key="2">
    <source>
        <dbReference type="SAM" id="Coils"/>
    </source>
</evidence>
<dbReference type="RefSeq" id="WP_007290000.1">
    <property type="nucleotide sequence ID" value="NZ_AAWL01000017.1"/>
</dbReference>
<organism evidence="5 6">
    <name type="scientific">Thermosinus carboxydivorans Nor1</name>
    <dbReference type="NCBI Taxonomy" id="401526"/>
    <lineage>
        <taxon>Bacteria</taxon>
        <taxon>Bacillati</taxon>
        <taxon>Bacillota</taxon>
        <taxon>Negativicutes</taxon>
        <taxon>Selenomonadales</taxon>
        <taxon>Sporomusaceae</taxon>
        <taxon>Thermosinus</taxon>
    </lineage>
</organism>
<proteinExistence type="predicted"/>
<dbReference type="PROSITE" id="PS51832">
    <property type="entry name" value="HD_GYP"/>
    <property type="match status" value="1"/>
</dbReference>
<evidence type="ECO:0000313" key="6">
    <source>
        <dbReference type="Proteomes" id="UP000005139"/>
    </source>
</evidence>
<evidence type="ECO:0000259" key="4">
    <source>
        <dbReference type="PROSITE" id="PS51832"/>
    </source>
</evidence>
<dbReference type="InterPro" id="IPR037522">
    <property type="entry name" value="HD_GYP_dom"/>
</dbReference>
<dbReference type="NCBIfam" id="TIGR00277">
    <property type="entry name" value="HDIG"/>
    <property type="match status" value="1"/>
</dbReference>
<dbReference type="SUPFAM" id="SSF109604">
    <property type="entry name" value="HD-domain/PDEase-like"/>
    <property type="match status" value="1"/>
</dbReference>
<dbReference type="SUPFAM" id="SSF52172">
    <property type="entry name" value="CheY-like"/>
    <property type="match status" value="1"/>
</dbReference>
<protein>
    <submittedName>
        <fullName evidence="5">Response regulator receiver modulated metal dependent phosphohydrolase</fullName>
    </submittedName>
</protein>
<dbReference type="PANTHER" id="PTHR45228">
    <property type="entry name" value="CYCLIC DI-GMP PHOSPHODIESTERASE TM_0186-RELATED"/>
    <property type="match status" value="1"/>
</dbReference>
<evidence type="ECO:0000259" key="3">
    <source>
        <dbReference type="PROSITE" id="PS50110"/>
    </source>
</evidence>
<dbReference type="InterPro" id="IPR003607">
    <property type="entry name" value="HD/PDEase_dom"/>
</dbReference>
<name>A1HSJ6_9FIRM</name>
<reference evidence="5 6" key="1">
    <citation type="submission" date="2007-01" db="EMBL/GenBank/DDBJ databases">
        <title>Annotation of the draft genome assembly of Thermosinus carboxydivorans Nor1.</title>
        <authorList>
            <consortium name="US DOE Joint Genome Institute (JGI-ORNL)"/>
            <person name="Larimer F."/>
            <person name="Land M."/>
            <person name="Hauser L."/>
        </authorList>
    </citation>
    <scope>NUCLEOTIDE SEQUENCE [LARGE SCALE GENOMIC DNA]</scope>
    <source>
        <strain evidence="5 6">Nor1</strain>
    </source>
</reference>
<keyword evidence="6" id="KW-1185">Reference proteome</keyword>
<dbReference type="Gene3D" id="3.40.50.2300">
    <property type="match status" value="1"/>
</dbReference>
<dbReference type="eggNOG" id="COG3437">
    <property type="taxonomic scope" value="Bacteria"/>
</dbReference>
<evidence type="ECO:0000313" key="5">
    <source>
        <dbReference type="EMBL" id="EAX46968.1"/>
    </source>
</evidence>
<keyword evidence="1" id="KW-0597">Phosphoprotein</keyword>
<sequence length="361" mass="40491">MNAKAKILVIEDDARSARLMEALLMPAGYEVQTVGSGAEGLAAIETFKPHLVLLDIMLPDIDGFEVLRRLKAEPAGQAVPVVMVTALADAKSRARGFELGADDFIIKPVEKIELYARVRSLLRIKAYYDQLQEQNQRLAAEVAERTRELEQALEQVRHASLETIYRLCRAAEYRDEDTGQHLRRISHYVAAIARQLGLDAKTCDLLHHAAPLHDVGKIAIPDHILQKPGPLNEYERQLMQQHTVIGARILEGSELELIETGRIIALSHHERWDGAGYPYGLAGEAIPLAGRIVAVADVFDALRQRRPYKQPLPLEQVLVIMRQERGRHFDPAVVDAFLAILPEIREIEGRYSELLPDDRLA</sequence>
<dbReference type="SMART" id="SM00448">
    <property type="entry name" value="REC"/>
    <property type="match status" value="1"/>
</dbReference>
<evidence type="ECO:0000256" key="1">
    <source>
        <dbReference type="PROSITE-ProRule" id="PRU00169"/>
    </source>
</evidence>
<dbReference type="InterPro" id="IPR011006">
    <property type="entry name" value="CheY-like_superfamily"/>
</dbReference>
<keyword evidence="2" id="KW-0175">Coiled coil</keyword>
<dbReference type="AlphaFoldDB" id="A1HSJ6"/>
<reference evidence="5 6" key="2">
    <citation type="submission" date="2007-01" db="EMBL/GenBank/DDBJ databases">
        <title>Sequencing of the draft genome and assembly of Thermosinus carboxydivorans Nor1.</title>
        <authorList>
            <consortium name="US DOE Joint Genome Institute (JGI-PGF)"/>
            <person name="Copeland A."/>
            <person name="Lucas S."/>
            <person name="Lapidus A."/>
            <person name="Barry K."/>
            <person name="Glavina del Rio T."/>
            <person name="Dalin E."/>
            <person name="Tice H."/>
            <person name="Bruce D."/>
            <person name="Pitluck S."/>
            <person name="Richardson P."/>
        </authorList>
    </citation>
    <scope>NUCLEOTIDE SEQUENCE [LARGE SCALE GENOMIC DNA]</scope>
    <source>
        <strain evidence="5 6">Nor1</strain>
    </source>
</reference>
<accession>A1HSJ6</accession>
<feature type="domain" description="HD-GYP" evidence="4">
    <location>
        <begin position="156"/>
        <end position="353"/>
    </location>
</feature>
<dbReference type="Pfam" id="PF00072">
    <property type="entry name" value="Response_reg"/>
    <property type="match status" value="1"/>
</dbReference>
<dbReference type="EMBL" id="AAWL01000017">
    <property type="protein sequence ID" value="EAX46968.1"/>
    <property type="molecule type" value="Genomic_DNA"/>
</dbReference>
<dbReference type="SMART" id="SM00471">
    <property type="entry name" value="HDc"/>
    <property type="match status" value="1"/>
</dbReference>
<dbReference type="PROSITE" id="PS50110">
    <property type="entry name" value="RESPONSE_REGULATORY"/>
    <property type="match status" value="1"/>
</dbReference>
<dbReference type="CDD" id="cd00077">
    <property type="entry name" value="HDc"/>
    <property type="match status" value="1"/>
</dbReference>
<dbReference type="PANTHER" id="PTHR45228:SF1">
    <property type="entry name" value="CYCLIC DI-GMP PHOSPHODIESTERASE TM_0186"/>
    <property type="match status" value="1"/>
</dbReference>
<dbReference type="InterPro" id="IPR052020">
    <property type="entry name" value="Cyclic_di-GMP/3'3'-cGAMP_PDE"/>
</dbReference>
<dbReference type="Gene3D" id="1.10.3210.10">
    <property type="entry name" value="Hypothetical protein af1432"/>
    <property type="match status" value="1"/>
</dbReference>
<dbReference type="OrthoDB" id="9804747at2"/>
<comment type="caution">
    <text evidence="5">The sequence shown here is derived from an EMBL/GenBank/DDBJ whole genome shotgun (WGS) entry which is preliminary data.</text>
</comment>
<feature type="domain" description="Response regulatory" evidence="3">
    <location>
        <begin position="6"/>
        <end position="122"/>
    </location>
</feature>
<dbReference type="Pfam" id="PF13487">
    <property type="entry name" value="HD_5"/>
    <property type="match status" value="1"/>
</dbReference>
<feature type="modified residue" description="4-aspartylphosphate" evidence="1">
    <location>
        <position position="55"/>
    </location>
</feature>